<evidence type="ECO:0000313" key="4">
    <source>
        <dbReference type="EMBL" id="KAF4632585.1"/>
    </source>
</evidence>
<dbReference type="InterPro" id="IPR003609">
    <property type="entry name" value="Pan_app"/>
</dbReference>
<keyword evidence="2" id="KW-0812">Transmembrane</keyword>
<keyword evidence="2" id="KW-1133">Transmembrane helix</keyword>
<reference evidence="4 5" key="1">
    <citation type="submission" date="2020-03" db="EMBL/GenBank/DDBJ databases">
        <title>Draft Genome Sequence of Cudoniella acicularis.</title>
        <authorList>
            <person name="Buettner E."/>
            <person name="Kellner H."/>
        </authorList>
    </citation>
    <scope>NUCLEOTIDE SEQUENCE [LARGE SCALE GENOMIC DNA]</scope>
    <source>
        <strain evidence="4 5">DSM 108380</strain>
    </source>
</reference>
<feature type="transmembrane region" description="Helical" evidence="2">
    <location>
        <begin position="74"/>
        <end position="99"/>
    </location>
</feature>
<dbReference type="Pfam" id="PF00024">
    <property type="entry name" value="PAN_1"/>
    <property type="match status" value="1"/>
</dbReference>
<feature type="region of interest" description="Disordered" evidence="1">
    <location>
        <begin position="23"/>
        <end position="51"/>
    </location>
</feature>
<comment type="caution">
    <text evidence="4">The sequence shown here is derived from an EMBL/GenBank/DDBJ whole genome shotgun (WGS) entry which is preliminary data.</text>
</comment>
<keyword evidence="5" id="KW-1185">Reference proteome</keyword>
<dbReference type="Proteomes" id="UP000566819">
    <property type="component" value="Unassembled WGS sequence"/>
</dbReference>
<evidence type="ECO:0000259" key="3">
    <source>
        <dbReference type="Pfam" id="PF00024"/>
    </source>
</evidence>
<proteinExistence type="predicted"/>
<dbReference type="OrthoDB" id="5358884at2759"/>
<gene>
    <name evidence="4" type="ORF">G7Y89_g5538</name>
</gene>
<organism evidence="4 5">
    <name type="scientific">Cudoniella acicularis</name>
    <dbReference type="NCBI Taxonomy" id="354080"/>
    <lineage>
        <taxon>Eukaryota</taxon>
        <taxon>Fungi</taxon>
        <taxon>Dikarya</taxon>
        <taxon>Ascomycota</taxon>
        <taxon>Pezizomycotina</taxon>
        <taxon>Leotiomycetes</taxon>
        <taxon>Helotiales</taxon>
        <taxon>Tricladiaceae</taxon>
        <taxon>Cudoniella</taxon>
    </lineage>
</organism>
<sequence length="259" mass="26033">MASSPQFTTPGLEVVNPVPKQELHQSYGVPPPSPGQGLLGSPRNGGYPTDPYPVETMNSRSKQGTFCGMRGTTLVLTIALITVILAAGIGGGIAGTMAVDNAKSANIKTVTSTTTLTPTGCSISAAASSATATPTTGITVPTTGFLALNCPSLSASNEIITLGTLSSTFGITCGQDFTPVNGVSSDIVAVISYSLHDCAQACASYNRDSGKLACKAATFNSDLTSIGTNYGTCFLKNNTGGAVTGTSNIYAGLTLAGSN</sequence>
<evidence type="ECO:0000256" key="1">
    <source>
        <dbReference type="SAM" id="MobiDB-lite"/>
    </source>
</evidence>
<keyword evidence="2" id="KW-0472">Membrane</keyword>
<protein>
    <recommendedName>
        <fullName evidence="3">Apple domain-containing protein</fullName>
    </recommendedName>
</protein>
<accession>A0A8H4RMA8</accession>
<name>A0A8H4RMA8_9HELO</name>
<dbReference type="EMBL" id="JAAMPI010000334">
    <property type="protein sequence ID" value="KAF4632585.1"/>
    <property type="molecule type" value="Genomic_DNA"/>
</dbReference>
<evidence type="ECO:0000313" key="5">
    <source>
        <dbReference type="Proteomes" id="UP000566819"/>
    </source>
</evidence>
<feature type="domain" description="Apple" evidence="3">
    <location>
        <begin position="186"/>
        <end position="242"/>
    </location>
</feature>
<evidence type="ECO:0000256" key="2">
    <source>
        <dbReference type="SAM" id="Phobius"/>
    </source>
</evidence>
<dbReference type="AlphaFoldDB" id="A0A8H4RMA8"/>